<dbReference type="InterPro" id="IPR013083">
    <property type="entry name" value="Znf_RING/FYVE/PHD"/>
</dbReference>
<name>A0A4Y7Q187_9AGAM</name>
<feature type="compositionally biased region" description="Low complexity" evidence="5">
    <location>
        <begin position="66"/>
        <end position="81"/>
    </location>
</feature>
<dbReference type="PROSITE" id="PS50089">
    <property type="entry name" value="ZF_RING_2"/>
    <property type="match status" value="1"/>
</dbReference>
<organism evidence="7 8">
    <name type="scientific">Rickenella mellea</name>
    <dbReference type="NCBI Taxonomy" id="50990"/>
    <lineage>
        <taxon>Eukaryota</taxon>
        <taxon>Fungi</taxon>
        <taxon>Dikarya</taxon>
        <taxon>Basidiomycota</taxon>
        <taxon>Agaricomycotina</taxon>
        <taxon>Agaricomycetes</taxon>
        <taxon>Hymenochaetales</taxon>
        <taxon>Rickenellaceae</taxon>
        <taxon>Rickenella</taxon>
    </lineage>
</organism>
<sequence length="282" mass="31635">MLECSVCLQAFGDSVVPVSLTCGHIFCESDLLRMGHSLEGGPKCPTCRKPFMPGRWVRLYFSESSSPSTNGSSSSGSNTSPAVESLTESERQEAFILSERIRSAMDEGPENSGRVLQEALRWAQRIQGAESRAVVGEMVASWQMMMSDRPRNEPHGRPDRVVFNDEDLGDYHPVVADPFEPTWDDDHLSSMTNAMSLNPTLHPGPPLDFGTYNWTPPTAHISSSRRRRSTRNHRSSRHEVRFADIPHETVRRGSDPPAIPRLAEIFTYMPESHRSSWPNIRT</sequence>
<evidence type="ECO:0000256" key="2">
    <source>
        <dbReference type="ARBA" id="ARBA00022771"/>
    </source>
</evidence>
<feature type="region of interest" description="Disordered" evidence="5">
    <location>
        <begin position="217"/>
        <end position="239"/>
    </location>
</feature>
<accession>A0A4Y7Q187</accession>
<keyword evidence="3" id="KW-0862">Zinc</keyword>
<evidence type="ECO:0000313" key="8">
    <source>
        <dbReference type="Proteomes" id="UP000294933"/>
    </source>
</evidence>
<evidence type="ECO:0000256" key="3">
    <source>
        <dbReference type="ARBA" id="ARBA00022833"/>
    </source>
</evidence>
<dbReference type="Proteomes" id="UP000294933">
    <property type="component" value="Unassembled WGS sequence"/>
</dbReference>
<feature type="domain" description="RING-type" evidence="6">
    <location>
        <begin position="4"/>
        <end position="48"/>
    </location>
</feature>
<evidence type="ECO:0000256" key="5">
    <source>
        <dbReference type="SAM" id="MobiDB-lite"/>
    </source>
</evidence>
<dbReference type="OrthoDB" id="9049620at2759"/>
<dbReference type="Gene3D" id="3.30.40.10">
    <property type="entry name" value="Zinc/RING finger domain, C3HC4 (zinc finger)"/>
    <property type="match status" value="1"/>
</dbReference>
<feature type="compositionally biased region" description="Basic residues" evidence="5">
    <location>
        <begin position="223"/>
        <end position="236"/>
    </location>
</feature>
<dbReference type="GO" id="GO:0008270">
    <property type="term" value="F:zinc ion binding"/>
    <property type="evidence" value="ECO:0007669"/>
    <property type="project" value="UniProtKB-KW"/>
</dbReference>
<evidence type="ECO:0000256" key="4">
    <source>
        <dbReference type="PROSITE-ProRule" id="PRU00175"/>
    </source>
</evidence>
<dbReference type="InterPro" id="IPR027370">
    <property type="entry name" value="Znf-RING_euk"/>
</dbReference>
<feature type="region of interest" description="Disordered" evidence="5">
    <location>
        <begin position="66"/>
        <end position="90"/>
    </location>
</feature>
<dbReference type="VEuPathDB" id="FungiDB:BD410DRAFT_321071"/>
<proteinExistence type="predicted"/>
<dbReference type="SMART" id="SM00184">
    <property type="entry name" value="RING"/>
    <property type="match status" value="1"/>
</dbReference>
<dbReference type="EMBL" id="ML170184">
    <property type="protein sequence ID" value="TDL20932.1"/>
    <property type="molecule type" value="Genomic_DNA"/>
</dbReference>
<evidence type="ECO:0000313" key="7">
    <source>
        <dbReference type="EMBL" id="TDL20932.1"/>
    </source>
</evidence>
<evidence type="ECO:0000256" key="1">
    <source>
        <dbReference type="ARBA" id="ARBA00022723"/>
    </source>
</evidence>
<protein>
    <recommendedName>
        <fullName evidence="6">RING-type domain-containing protein</fullName>
    </recommendedName>
</protein>
<dbReference type="Pfam" id="PF13445">
    <property type="entry name" value="zf-RING_UBOX"/>
    <property type="match status" value="1"/>
</dbReference>
<dbReference type="AlphaFoldDB" id="A0A4Y7Q187"/>
<evidence type="ECO:0000259" key="6">
    <source>
        <dbReference type="PROSITE" id="PS50089"/>
    </source>
</evidence>
<keyword evidence="2 4" id="KW-0863">Zinc-finger</keyword>
<keyword evidence="8" id="KW-1185">Reference proteome</keyword>
<dbReference type="STRING" id="50990.A0A4Y7Q187"/>
<dbReference type="SUPFAM" id="SSF57850">
    <property type="entry name" value="RING/U-box"/>
    <property type="match status" value="1"/>
</dbReference>
<keyword evidence="1" id="KW-0479">Metal-binding</keyword>
<reference evidence="7 8" key="1">
    <citation type="submission" date="2018-06" db="EMBL/GenBank/DDBJ databases">
        <title>A transcriptomic atlas of mushroom development highlights an independent origin of complex multicellularity.</title>
        <authorList>
            <consortium name="DOE Joint Genome Institute"/>
            <person name="Krizsan K."/>
            <person name="Almasi E."/>
            <person name="Merenyi Z."/>
            <person name="Sahu N."/>
            <person name="Viragh M."/>
            <person name="Koszo T."/>
            <person name="Mondo S."/>
            <person name="Kiss B."/>
            <person name="Balint B."/>
            <person name="Kues U."/>
            <person name="Barry K."/>
            <person name="Hegedus J.C."/>
            <person name="Henrissat B."/>
            <person name="Johnson J."/>
            <person name="Lipzen A."/>
            <person name="Ohm R."/>
            <person name="Nagy I."/>
            <person name="Pangilinan J."/>
            <person name="Yan J."/>
            <person name="Xiong Y."/>
            <person name="Grigoriev I.V."/>
            <person name="Hibbett D.S."/>
            <person name="Nagy L.G."/>
        </authorList>
    </citation>
    <scope>NUCLEOTIDE SEQUENCE [LARGE SCALE GENOMIC DNA]</scope>
    <source>
        <strain evidence="7 8">SZMC22713</strain>
    </source>
</reference>
<dbReference type="InterPro" id="IPR001841">
    <property type="entry name" value="Znf_RING"/>
</dbReference>
<gene>
    <name evidence="7" type="ORF">BD410DRAFT_321071</name>
</gene>